<feature type="transmembrane region" description="Helical" evidence="5">
    <location>
        <begin position="5"/>
        <end position="21"/>
    </location>
</feature>
<feature type="transmembrane region" description="Helical" evidence="5">
    <location>
        <begin position="267"/>
        <end position="285"/>
    </location>
</feature>
<feature type="transmembrane region" description="Helical" evidence="5">
    <location>
        <begin position="107"/>
        <end position="127"/>
    </location>
</feature>
<evidence type="ECO:0000256" key="2">
    <source>
        <dbReference type="ARBA" id="ARBA00022692"/>
    </source>
</evidence>
<dbReference type="AlphaFoldDB" id="A0AAX2ZK69"/>
<keyword evidence="7" id="KW-1185">Reference proteome</keyword>
<protein>
    <recommendedName>
        <fullName evidence="5">Probable membrane transporter protein</fullName>
    </recommendedName>
</protein>
<feature type="transmembrane region" description="Helical" evidence="5">
    <location>
        <begin position="176"/>
        <end position="204"/>
    </location>
</feature>
<keyword evidence="5" id="KW-1003">Cell membrane</keyword>
<feature type="transmembrane region" description="Helical" evidence="5">
    <location>
        <begin position="41"/>
        <end position="69"/>
    </location>
</feature>
<dbReference type="PANTHER" id="PTHR43483">
    <property type="entry name" value="MEMBRANE TRANSPORTER PROTEIN HI_0806-RELATED"/>
    <property type="match status" value="1"/>
</dbReference>
<keyword evidence="3 5" id="KW-1133">Transmembrane helix</keyword>
<keyword evidence="4 5" id="KW-0472">Membrane</keyword>
<name>A0AAX2ZK69_9FIRM</name>
<keyword evidence="2 5" id="KW-0812">Transmembrane</keyword>
<feature type="transmembrane region" description="Helical" evidence="5">
    <location>
        <begin position="81"/>
        <end position="101"/>
    </location>
</feature>
<evidence type="ECO:0000256" key="5">
    <source>
        <dbReference type="RuleBase" id="RU363041"/>
    </source>
</evidence>
<dbReference type="InterPro" id="IPR002781">
    <property type="entry name" value="TM_pro_TauE-like"/>
</dbReference>
<reference evidence="6 7" key="1">
    <citation type="journal article" date="2023" name="Int. J. Syst. Evol. Microbiol.">
        <title>Terrisporobacter hibernicus sp. nov., isolated from bovine faeces in Northern Ireland.</title>
        <authorList>
            <person name="Mitchell M."/>
            <person name="Nguyen S.V."/>
            <person name="Connor M."/>
            <person name="Fairley D.J."/>
            <person name="Donoghue O."/>
            <person name="Marshall H."/>
            <person name="Koolman L."/>
            <person name="McMullan G."/>
            <person name="Schaffer K.E."/>
            <person name="McGrath J.W."/>
            <person name="Fanning S."/>
        </authorList>
    </citation>
    <scope>NUCLEOTIDE SEQUENCE [LARGE SCALE GENOMIC DNA]</scope>
    <source>
        <strain evidence="6 7">MCA3</strain>
    </source>
</reference>
<gene>
    <name evidence="6" type="ORF">JW646_05500</name>
</gene>
<dbReference type="Proteomes" id="UP001198983">
    <property type="component" value="Chromosome"/>
</dbReference>
<evidence type="ECO:0000256" key="1">
    <source>
        <dbReference type="ARBA" id="ARBA00004141"/>
    </source>
</evidence>
<dbReference type="KEGG" id="tem:JW646_05500"/>
<dbReference type="RefSeq" id="WP_206925717.1">
    <property type="nucleotide sequence ID" value="NZ_CP081135.1"/>
</dbReference>
<feature type="transmembrane region" description="Helical" evidence="5">
    <location>
        <begin position="240"/>
        <end position="261"/>
    </location>
</feature>
<evidence type="ECO:0000256" key="3">
    <source>
        <dbReference type="ARBA" id="ARBA00022989"/>
    </source>
</evidence>
<dbReference type="GO" id="GO:0005886">
    <property type="term" value="C:plasma membrane"/>
    <property type="evidence" value="ECO:0007669"/>
    <property type="project" value="UniProtKB-SubCell"/>
</dbReference>
<feature type="transmembrane region" description="Helical" evidence="5">
    <location>
        <begin position="134"/>
        <end position="156"/>
    </location>
</feature>
<organism evidence="6 7">
    <name type="scientific">Terrisporobacter hibernicus</name>
    <dbReference type="NCBI Taxonomy" id="2813371"/>
    <lineage>
        <taxon>Bacteria</taxon>
        <taxon>Bacillati</taxon>
        <taxon>Bacillota</taxon>
        <taxon>Clostridia</taxon>
        <taxon>Peptostreptococcales</taxon>
        <taxon>Peptostreptococcaceae</taxon>
        <taxon>Terrisporobacter</taxon>
    </lineage>
</organism>
<dbReference type="EMBL" id="CP081135">
    <property type="protein sequence ID" value="UEL48905.1"/>
    <property type="molecule type" value="Genomic_DNA"/>
</dbReference>
<comment type="subcellular location">
    <subcellularLocation>
        <location evidence="5">Cell membrane</location>
        <topology evidence="5">Multi-pass membrane protein</topology>
    </subcellularLocation>
    <subcellularLocation>
        <location evidence="1">Membrane</location>
        <topology evidence="1">Multi-pass membrane protein</topology>
    </subcellularLocation>
</comment>
<dbReference type="Pfam" id="PF01925">
    <property type="entry name" value="TauE"/>
    <property type="match status" value="1"/>
</dbReference>
<proteinExistence type="inferred from homology"/>
<sequence>MLLALRGILLSLMGVYYYTFFKDFRQVKEAGELDSPSGVKVGALGLIANFFDTLGIGSFAIIVAANKFFKIGIKDKELPGFLNVGCCLPVMCEAFIFTTVIEVDPVTLFSMLIAAAVGSYIGAGIIAKMDEAKIQLVMGLALLATSVLMFCSKMGYMPGGGDAIGLSGAKLVIGVVGNAVLGALMTAGVGLFAPCMALTYFLGLSPQVTFPIMMGSCAMLQPVSSVKFIKEGAYPRKASLIVGLCGVVGVFIAAFIVKSLPIETLKWVVMAVLVYTGASMISGAMKNLKKQSKVVIE</sequence>
<evidence type="ECO:0000313" key="7">
    <source>
        <dbReference type="Proteomes" id="UP001198983"/>
    </source>
</evidence>
<comment type="similarity">
    <text evidence="5">Belongs to the 4-toluene sulfonate uptake permease (TSUP) (TC 2.A.102) family.</text>
</comment>
<evidence type="ECO:0000313" key="6">
    <source>
        <dbReference type="EMBL" id="UEL48905.1"/>
    </source>
</evidence>
<dbReference type="PANTHER" id="PTHR43483:SF3">
    <property type="entry name" value="MEMBRANE TRANSPORTER PROTEIN HI_0806-RELATED"/>
    <property type="match status" value="1"/>
</dbReference>
<accession>A0AAX2ZK69</accession>
<evidence type="ECO:0000256" key="4">
    <source>
        <dbReference type="ARBA" id="ARBA00023136"/>
    </source>
</evidence>